<feature type="transmembrane region" description="Helical" evidence="1">
    <location>
        <begin position="297"/>
        <end position="314"/>
    </location>
</feature>
<gene>
    <name evidence="2" type="ORF">NBRC116591_07710</name>
</gene>
<keyword evidence="1" id="KW-1133">Transmembrane helix</keyword>
<organism evidence="2 3">
    <name type="scientific">Sessilibacter corallicola</name>
    <dbReference type="NCBI Taxonomy" id="2904075"/>
    <lineage>
        <taxon>Bacteria</taxon>
        <taxon>Pseudomonadati</taxon>
        <taxon>Pseudomonadota</taxon>
        <taxon>Gammaproteobacteria</taxon>
        <taxon>Cellvibrionales</taxon>
        <taxon>Cellvibrionaceae</taxon>
        <taxon>Sessilibacter</taxon>
    </lineage>
</organism>
<name>A0ABQ0A5Q1_9GAMM</name>
<dbReference type="EMBL" id="BAABWN010000002">
    <property type="protein sequence ID" value="GAA6166961.1"/>
    <property type="molecule type" value="Genomic_DNA"/>
</dbReference>
<protein>
    <recommendedName>
        <fullName evidence="4">ABC transporter permease</fullName>
    </recommendedName>
</protein>
<feature type="transmembrane region" description="Helical" evidence="1">
    <location>
        <begin position="236"/>
        <end position="254"/>
    </location>
</feature>
<keyword evidence="1" id="KW-0812">Transmembrane</keyword>
<feature type="transmembrane region" description="Helical" evidence="1">
    <location>
        <begin position="20"/>
        <end position="42"/>
    </location>
</feature>
<proteinExistence type="predicted"/>
<accession>A0ABQ0A5Q1</accession>
<sequence length="321" mass="36473">MLSQNFSMHLRREYWESRNWLLGLPLLLVTFISLAIILLTQISDHIQTTVSESPFSSENQGIVLNFGDGAQPLDETKTEQPESEDDDINVHFKFDGHDNLSGLSMLELFINFGWIGALCYLSTSLYSDRKDASILFWKSLPVSDTEQVLSKFFFAVISFPLVSLFIGWLFLATLLVLDATYYAANDLDLVRSLGDNNWLLTYLITPLTGYCLGFVKGIPVLAFTMLVSAIAKRLPYLWLIIPLLASALAEQIIADSYFVVSWFITHFPIIESEVFERLTANYGGFLFHHFARNAVDFVINISLGALIIFACIWLRKHRFEI</sequence>
<keyword evidence="3" id="KW-1185">Reference proteome</keyword>
<evidence type="ECO:0000256" key="1">
    <source>
        <dbReference type="SAM" id="Phobius"/>
    </source>
</evidence>
<feature type="transmembrane region" description="Helical" evidence="1">
    <location>
        <begin position="148"/>
        <end position="177"/>
    </location>
</feature>
<reference evidence="2 3" key="1">
    <citation type="submission" date="2024-04" db="EMBL/GenBank/DDBJ databases">
        <title>Draft genome sequence of Sessilibacter corallicola NBRC 116591.</title>
        <authorList>
            <person name="Miyakawa T."/>
            <person name="Kusuya Y."/>
            <person name="Miura T."/>
        </authorList>
    </citation>
    <scope>NUCLEOTIDE SEQUENCE [LARGE SCALE GENOMIC DNA]</scope>
    <source>
        <strain evidence="2 3">KU-00831-HH</strain>
    </source>
</reference>
<evidence type="ECO:0000313" key="3">
    <source>
        <dbReference type="Proteomes" id="UP001465153"/>
    </source>
</evidence>
<feature type="transmembrane region" description="Helical" evidence="1">
    <location>
        <begin position="197"/>
        <end position="215"/>
    </location>
</feature>
<comment type="caution">
    <text evidence="2">The sequence shown here is derived from an EMBL/GenBank/DDBJ whole genome shotgun (WGS) entry which is preliminary data.</text>
</comment>
<keyword evidence="1" id="KW-0472">Membrane</keyword>
<dbReference type="Proteomes" id="UP001465153">
    <property type="component" value="Unassembled WGS sequence"/>
</dbReference>
<evidence type="ECO:0000313" key="2">
    <source>
        <dbReference type="EMBL" id="GAA6166961.1"/>
    </source>
</evidence>
<evidence type="ECO:0008006" key="4">
    <source>
        <dbReference type="Google" id="ProtNLM"/>
    </source>
</evidence>
<feature type="transmembrane region" description="Helical" evidence="1">
    <location>
        <begin position="108"/>
        <end position="127"/>
    </location>
</feature>
<dbReference type="RefSeq" id="WP_353301738.1">
    <property type="nucleotide sequence ID" value="NZ_BAABWN010000002.1"/>
</dbReference>